<proteinExistence type="predicted"/>
<keyword evidence="3" id="KW-1185">Reference proteome</keyword>
<protein>
    <recommendedName>
        <fullName evidence="1">Chorismate-utilising enzyme C-terminal domain-containing protein</fullName>
    </recommendedName>
</protein>
<dbReference type="RefSeq" id="WP_188440886.1">
    <property type="nucleotide sequence ID" value="NZ_BMGK01000005.1"/>
</dbReference>
<reference evidence="2" key="2">
    <citation type="submission" date="2020-09" db="EMBL/GenBank/DDBJ databases">
        <authorList>
            <person name="Sun Q."/>
            <person name="Zhou Y."/>
        </authorList>
    </citation>
    <scope>NUCLEOTIDE SEQUENCE</scope>
    <source>
        <strain evidence="2">CGMCC 1.12924</strain>
    </source>
</reference>
<dbReference type="PANTHER" id="PTHR42839:SF2">
    <property type="entry name" value="ISOCHORISMATE SYNTHASE ENTC"/>
    <property type="match status" value="1"/>
</dbReference>
<comment type="caution">
    <text evidence="2">The sequence shown here is derived from an EMBL/GenBank/DDBJ whole genome shotgun (WGS) entry which is preliminary data.</text>
</comment>
<dbReference type="InterPro" id="IPR005801">
    <property type="entry name" value="ADC_synthase"/>
</dbReference>
<dbReference type="Gene3D" id="3.60.120.10">
    <property type="entry name" value="Anthranilate synthase"/>
    <property type="match status" value="1"/>
</dbReference>
<evidence type="ECO:0000313" key="2">
    <source>
        <dbReference type="EMBL" id="GGD91048.1"/>
    </source>
</evidence>
<dbReference type="InterPro" id="IPR015890">
    <property type="entry name" value="Chorismate_C"/>
</dbReference>
<feature type="domain" description="Chorismate-utilising enzyme C-terminal" evidence="1">
    <location>
        <begin position="103"/>
        <end position="362"/>
    </location>
</feature>
<dbReference type="Pfam" id="PF00425">
    <property type="entry name" value="Chorismate_bind"/>
    <property type="match status" value="1"/>
</dbReference>
<accession>A0A8J2V9Y7</accession>
<dbReference type="AlphaFoldDB" id="A0A8J2V9Y7"/>
<reference evidence="2" key="1">
    <citation type="journal article" date="2014" name="Int. J. Syst. Evol. Microbiol.">
        <title>Complete genome sequence of Corynebacterium casei LMG S-19264T (=DSM 44701T), isolated from a smear-ripened cheese.</title>
        <authorList>
            <consortium name="US DOE Joint Genome Institute (JGI-PGF)"/>
            <person name="Walter F."/>
            <person name="Albersmeier A."/>
            <person name="Kalinowski J."/>
            <person name="Ruckert C."/>
        </authorList>
    </citation>
    <scope>NUCLEOTIDE SEQUENCE</scope>
    <source>
        <strain evidence="2">CGMCC 1.12924</strain>
    </source>
</reference>
<dbReference type="PANTHER" id="PTHR42839">
    <property type="entry name" value="ISOCHORISMATE SYNTHASE ENTC"/>
    <property type="match status" value="1"/>
</dbReference>
<gene>
    <name evidence="2" type="primary">menF</name>
    <name evidence="2" type="ORF">GCM10011312_13570</name>
</gene>
<sequence>MDLDSLYAVIQKHYADELPFAIYRKPNKNEIRGVLQQDDKLYITSDFKESGFVFAPFDTELNALIFPVSKSELLTVSYPKKEEEIPEPKVSKLTPENEILKSDHLKLVLKGIENIESNTLKKVVLSRREEVKIQPLNSGKELLIMYERLLVSYPSAFVYCWYHPSVGLWMGASPESLFSLENKTFRTMALAGTHKEDINGKAMWTEKEKEEQMMVTSFLEKALEKVVPILMISKPTTYKAGNIMHIKTDVGGTINTRLCDIPCLIKKLHPTPAVCGLPTDEAKQFILENEFYDREFYTGFLGELNYLDTTFTDKEKTDNSYADLYVNLRCMKINKGIATLYVGGGITKDSNPEDEWNETVHKAGTIMQILS</sequence>
<dbReference type="SUPFAM" id="SSF56322">
    <property type="entry name" value="ADC synthase"/>
    <property type="match status" value="1"/>
</dbReference>
<dbReference type="EMBL" id="BMGK01000005">
    <property type="protein sequence ID" value="GGD91048.1"/>
    <property type="molecule type" value="Genomic_DNA"/>
</dbReference>
<name>A0A8J2V9Y7_9FLAO</name>
<dbReference type="Proteomes" id="UP000652231">
    <property type="component" value="Unassembled WGS sequence"/>
</dbReference>
<evidence type="ECO:0000313" key="3">
    <source>
        <dbReference type="Proteomes" id="UP000652231"/>
    </source>
</evidence>
<evidence type="ECO:0000259" key="1">
    <source>
        <dbReference type="Pfam" id="PF00425"/>
    </source>
</evidence>
<organism evidence="2 3">
    <name type="scientific">Planktosalinus lacus</name>
    <dbReference type="NCBI Taxonomy" id="1526573"/>
    <lineage>
        <taxon>Bacteria</taxon>
        <taxon>Pseudomonadati</taxon>
        <taxon>Bacteroidota</taxon>
        <taxon>Flavobacteriia</taxon>
        <taxon>Flavobacteriales</taxon>
        <taxon>Flavobacteriaceae</taxon>
        <taxon>Planktosalinus</taxon>
    </lineage>
</organism>